<reference evidence="3" key="1">
    <citation type="submission" date="2018-05" db="EMBL/GenBank/DDBJ databases">
        <title>Draft genome sequence of Stemphylium lycopersici strain CIDEFI 213.</title>
        <authorList>
            <person name="Medina R."/>
            <person name="Franco M.E.E."/>
            <person name="Lucentini C.G."/>
            <person name="Saparrat M.C.N."/>
            <person name="Balatti P.A."/>
        </authorList>
    </citation>
    <scope>NUCLEOTIDE SEQUENCE [LARGE SCALE GENOMIC DNA]</scope>
    <source>
        <strain evidence="3">CIDEFI 213</strain>
    </source>
</reference>
<feature type="region of interest" description="Disordered" evidence="1">
    <location>
        <begin position="710"/>
        <end position="732"/>
    </location>
</feature>
<protein>
    <submittedName>
        <fullName evidence="2">Uncharacterized protein</fullName>
    </submittedName>
</protein>
<feature type="region of interest" description="Disordered" evidence="1">
    <location>
        <begin position="511"/>
        <end position="546"/>
    </location>
</feature>
<feature type="region of interest" description="Disordered" evidence="1">
    <location>
        <begin position="154"/>
        <end position="208"/>
    </location>
</feature>
<sequence>MAVTVASRPAPHGQRSPTLSDAGMILPAFEGDFIRATSPTPVIERPPSPSDLYRHTNSSQARLGSVPQGRRRASQQTKSPSLSAQSSRSTLRNLTDSASSRSMTARDDALASSPTIHTALSSHSPSNWHGLDQRKASPSSSSIFTEDLEHWPGFDSHDGFEDSAVDLEDQEKRDRTKTDADGADGMKSNERWPEERNSGSDDDDDPYSSAALSRRAEIILANAKKRLNVMEGNLRGARESLVVSPTFSSKSVSSDLTHHMVASRERDRRLYAGMGPIPPRLNAHRQSLLTPIGRDGHTRGLSETSVPLPFTPSYSYMTRTSSNKRASSAFGHTSGPWAPESYGQGRFPIKESRSVEHLRNPRTTWTNSDRDHGGRSASRSSKSPPALETLPEDEDGARVHRSTSAASGLRDQMNDLKGRISSLKLKAQEDHLRRRSMQNLRAPSPFTSAETWHSSSNIYQPESPITGTAGLGITTEPLTRTGLYPEEQDRPLTAATTDSQKHGENLVTQYKDQHSVSSGLASPTHSYGQRESDSSESESYEASEADDADFVSVHDGHVDAGPDSVYEDAVYEMPTTERHEDRVDAFDYETFFLHSAMGTYSLEDRRSSTSSGTSVATTRPVTAVQTSDELSTAEKRISYHQRNPSADSVSTVATFATAAEDQGDDDDDHNEQMDQFSQQIMSNQARSLSRPGTQNGFLSLRSDSAINMRRGNGASPTQTLISRGSSSPGELASGLQTSKIFSILTEGSRDEPRIAFSEEETQLVYGVAAGIQQVCSNLQSTYGEAYERKEWRRRLDEARKILMGEDS</sequence>
<feature type="region of interest" description="Disordered" evidence="1">
    <location>
        <begin position="325"/>
        <end position="413"/>
    </location>
</feature>
<feature type="compositionally biased region" description="Low complexity" evidence="1">
    <location>
        <begin position="608"/>
        <end position="619"/>
    </location>
</feature>
<feature type="compositionally biased region" description="Acidic residues" evidence="1">
    <location>
        <begin position="534"/>
        <end position="546"/>
    </location>
</feature>
<keyword evidence="3" id="KW-1185">Reference proteome</keyword>
<feature type="compositionally biased region" description="Basic and acidic residues" evidence="1">
    <location>
        <begin position="187"/>
        <end position="199"/>
    </location>
</feature>
<evidence type="ECO:0000256" key="1">
    <source>
        <dbReference type="SAM" id="MobiDB-lite"/>
    </source>
</evidence>
<dbReference type="AlphaFoldDB" id="A0A364N2T0"/>
<dbReference type="EMBL" id="QGDH01000065">
    <property type="protein sequence ID" value="RAR10516.1"/>
    <property type="molecule type" value="Genomic_DNA"/>
</dbReference>
<feature type="compositionally biased region" description="Polar residues" evidence="1">
    <location>
        <begin position="714"/>
        <end position="732"/>
    </location>
</feature>
<feature type="region of interest" description="Disordered" evidence="1">
    <location>
        <begin position="36"/>
        <end position="142"/>
    </location>
</feature>
<feature type="compositionally biased region" description="Low complexity" evidence="1">
    <location>
        <begin position="375"/>
        <end position="386"/>
    </location>
</feature>
<accession>A0A364N2T0</accession>
<proteinExistence type="predicted"/>
<dbReference type="Proteomes" id="UP000249619">
    <property type="component" value="Unassembled WGS sequence"/>
</dbReference>
<evidence type="ECO:0000313" key="2">
    <source>
        <dbReference type="EMBL" id="RAR10516.1"/>
    </source>
</evidence>
<feature type="compositionally biased region" description="Polar residues" evidence="1">
    <location>
        <begin position="511"/>
        <end position="527"/>
    </location>
</feature>
<dbReference type="OrthoDB" id="3438840at2759"/>
<name>A0A364N2T0_STELY</name>
<feature type="compositionally biased region" description="Basic and acidic residues" evidence="1">
    <location>
        <begin position="170"/>
        <end position="180"/>
    </location>
</feature>
<feature type="compositionally biased region" description="Polar residues" evidence="1">
    <location>
        <begin position="74"/>
        <end position="103"/>
    </location>
</feature>
<feature type="compositionally biased region" description="Polar residues" evidence="1">
    <location>
        <begin position="112"/>
        <end position="127"/>
    </location>
</feature>
<feature type="region of interest" description="Disordered" evidence="1">
    <location>
        <begin position="1"/>
        <end position="21"/>
    </location>
</feature>
<feature type="region of interest" description="Disordered" evidence="1">
    <location>
        <begin position="604"/>
        <end position="632"/>
    </location>
</feature>
<gene>
    <name evidence="2" type="ORF">DDE83_005018</name>
</gene>
<comment type="caution">
    <text evidence="2">The sequence shown here is derived from an EMBL/GenBank/DDBJ whole genome shotgun (WGS) entry which is preliminary data.</text>
</comment>
<organism evidence="2 3">
    <name type="scientific">Stemphylium lycopersici</name>
    <name type="common">Tomato gray leaf spot disease fungus</name>
    <name type="synonym">Thyrospora lycopersici</name>
    <dbReference type="NCBI Taxonomy" id="183478"/>
    <lineage>
        <taxon>Eukaryota</taxon>
        <taxon>Fungi</taxon>
        <taxon>Dikarya</taxon>
        <taxon>Ascomycota</taxon>
        <taxon>Pezizomycotina</taxon>
        <taxon>Dothideomycetes</taxon>
        <taxon>Pleosporomycetidae</taxon>
        <taxon>Pleosporales</taxon>
        <taxon>Pleosporineae</taxon>
        <taxon>Pleosporaceae</taxon>
        <taxon>Stemphylium</taxon>
    </lineage>
</organism>
<evidence type="ECO:0000313" key="3">
    <source>
        <dbReference type="Proteomes" id="UP000249619"/>
    </source>
</evidence>
<feature type="compositionally biased region" description="Basic and acidic residues" evidence="1">
    <location>
        <begin position="348"/>
        <end position="359"/>
    </location>
</feature>
<dbReference type="STRING" id="183478.A0A364N2T0"/>